<sequence>MQCLIFFDSSGLDEFLLLHLYLLVQILRGAILRALFHQLALSGKLQNTVF</sequence>
<reference evidence="2" key="1">
    <citation type="submission" date="2019-08" db="EMBL/GenBank/DDBJ databases">
        <authorList>
            <person name="Kucharzyk K."/>
            <person name="Murdoch R.W."/>
            <person name="Higgins S."/>
            <person name="Loffler F."/>
        </authorList>
    </citation>
    <scope>NUCLEOTIDE SEQUENCE</scope>
</reference>
<organism evidence="2">
    <name type="scientific">bioreactor metagenome</name>
    <dbReference type="NCBI Taxonomy" id="1076179"/>
    <lineage>
        <taxon>unclassified sequences</taxon>
        <taxon>metagenomes</taxon>
        <taxon>ecological metagenomes</taxon>
    </lineage>
</organism>
<feature type="transmembrane region" description="Helical" evidence="1">
    <location>
        <begin position="16"/>
        <end position="36"/>
    </location>
</feature>
<gene>
    <name evidence="2" type="ORF">SDC9_86317</name>
</gene>
<keyword evidence="1" id="KW-0472">Membrane</keyword>
<name>A0A644ZLV0_9ZZZZ</name>
<keyword evidence="1" id="KW-0812">Transmembrane</keyword>
<dbReference type="EMBL" id="VSSQ01008733">
    <property type="protein sequence ID" value="MPM39683.1"/>
    <property type="molecule type" value="Genomic_DNA"/>
</dbReference>
<proteinExistence type="predicted"/>
<dbReference type="AlphaFoldDB" id="A0A644ZLV0"/>
<keyword evidence="1" id="KW-1133">Transmembrane helix</keyword>
<protein>
    <submittedName>
        <fullName evidence="2">Uncharacterized protein</fullName>
    </submittedName>
</protein>
<accession>A0A644ZLV0</accession>
<comment type="caution">
    <text evidence="2">The sequence shown here is derived from an EMBL/GenBank/DDBJ whole genome shotgun (WGS) entry which is preliminary data.</text>
</comment>
<evidence type="ECO:0000256" key="1">
    <source>
        <dbReference type="SAM" id="Phobius"/>
    </source>
</evidence>
<evidence type="ECO:0000313" key="2">
    <source>
        <dbReference type="EMBL" id="MPM39683.1"/>
    </source>
</evidence>